<comment type="caution">
    <text evidence="3">The sequence shown here is derived from an EMBL/GenBank/DDBJ whole genome shotgun (WGS) entry which is preliminary data.</text>
</comment>
<name>A0A1X2GRN7_9FUNG</name>
<reference evidence="3 4" key="1">
    <citation type="submission" date="2016-07" db="EMBL/GenBank/DDBJ databases">
        <title>Pervasive Adenine N6-methylation of Active Genes in Fungi.</title>
        <authorList>
            <consortium name="DOE Joint Genome Institute"/>
            <person name="Mondo S.J."/>
            <person name="Dannebaum R.O."/>
            <person name="Kuo R.C."/>
            <person name="Labutti K."/>
            <person name="Haridas S."/>
            <person name="Kuo A."/>
            <person name="Salamov A."/>
            <person name="Ahrendt S.R."/>
            <person name="Lipzen A."/>
            <person name="Sullivan W."/>
            <person name="Andreopoulos W.B."/>
            <person name="Clum A."/>
            <person name="Lindquist E."/>
            <person name="Daum C."/>
            <person name="Ramamoorthy G.K."/>
            <person name="Gryganskyi A."/>
            <person name="Culley D."/>
            <person name="Magnuson J.K."/>
            <person name="James T.Y."/>
            <person name="O'Malley M.A."/>
            <person name="Stajich J.E."/>
            <person name="Spatafora J.W."/>
            <person name="Visel A."/>
            <person name="Grigoriev I.V."/>
        </authorList>
    </citation>
    <scope>NUCLEOTIDE SEQUENCE [LARGE SCALE GENOMIC DNA]</scope>
    <source>
        <strain evidence="3 4">NRRL 3301</strain>
    </source>
</reference>
<feature type="compositionally biased region" description="Basic and acidic residues" evidence="2">
    <location>
        <begin position="173"/>
        <end position="191"/>
    </location>
</feature>
<feature type="region of interest" description="Disordered" evidence="2">
    <location>
        <begin position="163"/>
        <end position="191"/>
    </location>
</feature>
<dbReference type="PANTHER" id="PTHR31809:SF0">
    <property type="entry name" value="BUD13 HOMOLOG"/>
    <property type="match status" value="1"/>
</dbReference>
<dbReference type="GO" id="GO:0000398">
    <property type="term" value="P:mRNA splicing, via spliceosome"/>
    <property type="evidence" value="ECO:0007669"/>
    <property type="project" value="TreeGrafter"/>
</dbReference>
<organism evidence="3 4">
    <name type="scientific">Hesseltinella vesiculosa</name>
    <dbReference type="NCBI Taxonomy" id="101127"/>
    <lineage>
        <taxon>Eukaryota</taxon>
        <taxon>Fungi</taxon>
        <taxon>Fungi incertae sedis</taxon>
        <taxon>Mucoromycota</taxon>
        <taxon>Mucoromycotina</taxon>
        <taxon>Mucoromycetes</taxon>
        <taxon>Mucorales</taxon>
        <taxon>Cunninghamellaceae</taxon>
        <taxon>Hesseltinella</taxon>
    </lineage>
</organism>
<feature type="compositionally biased region" description="Basic and acidic residues" evidence="2">
    <location>
        <begin position="68"/>
        <end position="86"/>
    </location>
</feature>
<dbReference type="AlphaFoldDB" id="A0A1X2GRN7"/>
<accession>A0A1X2GRN7</accession>
<evidence type="ECO:0000256" key="1">
    <source>
        <dbReference type="ARBA" id="ARBA00011069"/>
    </source>
</evidence>
<evidence type="ECO:0000313" key="3">
    <source>
        <dbReference type="EMBL" id="ORX59817.1"/>
    </source>
</evidence>
<dbReference type="EMBL" id="MCGT01000005">
    <property type="protein sequence ID" value="ORX59817.1"/>
    <property type="molecule type" value="Genomic_DNA"/>
</dbReference>
<comment type="similarity">
    <text evidence="1">Belongs to the CWC26 family.</text>
</comment>
<dbReference type="InterPro" id="IPR051112">
    <property type="entry name" value="CWC26_splicing_factor"/>
</dbReference>
<evidence type="ECO:0000256" key="2">
    <source>
        <dbReference type="SAM" id="MobiDB-lite"/>
    </source>
</evidence>
<feature type="region of interest" description="Disordered" evidence="2">
    <location>
        <begin position="265"/>
        <end position="285"/>
    </location>
</feature>
<dbReference type="GO" id="GO:0070274">
    <property type="term" value="C:RES complex"/>
    <property type="evidence" value="ECO:0007669"/>
    <property type="project" value="TreeGrafter"/>
</dbReference>
<feature type="compositionally biased region" description="Polar residues" evidence="2">
    <location>
        <begin position="93"/>
        <end position="104"/>
    </location>
</feature>
<dbReference type="Proteomes" id="UP000242146">
    <property type="component" value="Unassembled WGS sequence"/>
</dbReference>
<evidence type="ECO:0008006" key="5">
    <source>
        <dbReference type="Google" id="ProtNLM"/>
    </source>
</evidence>
<gene>
    <name evidence="3" type="ORF">DM01DRAFT_1333267</name>
</gene>
<sequence>MEDELIDQTHRDFVAREKYLSRAPGDAATKAYIASKYLSSNDDKKKKKKKKTKASQHGNLGIVDEDEWGWHQDDAPKAASKREKSAMKVSAGRPSTWQSLQGSRTADDDDDDEDSRPVFVPTDASEIPQQGPRMSSGQRAGLLTSKEIRDEADRARHLEERAMRKVQGQQEQETVHRDSSGRRIDPKLLKAEEKRQRQLEIEKKEREMEWGKGLVQREEKERLKRQLEEEKFKPLARYVDDADYNQELKDEERWNDPGAAFITRKKQTSGSRTKQVRPSYKGPWKPNRFMIPPGYRWDGVDRSTGYEDKFLLHQNQQKSFQAEAHAWSTEDM</sequence>
<dbReference type="InterPro" id="IPR018609">
    <property type="entry name" value="Bud13"/>
</dbReference>
<feature type="region of interest" description="Disordered" evidence="2">
    <location>
        <begin position="36"/>
        <end position="149"/>
    </location>
</feature>
<dbReference type="Pfam" id="PF09736">
    <property type="entry name" value="Bud13"/>
    <property type="match status" value="1"/>
</dbReference>
<feature type="compositionally biased region" description="Basic residues" evidence="2">
    <location>
        <begin position="45"/>
        <end position="54"/>
    </location>
</feature>
<dbReference type="GO" id="GO:0000974">
    <property type="term" value="C:Prp19 complex"/>
    <property type="evidence" value="ECO:0007669"/>
    <property type="project" value="EnsemblFungi"/>
</dbReference>
<dbReference type="GO" id="GO:0003723">
    <property type="term" value="F:RNA binding"/>
    <property type="evidence" value="ECO:0007669"/>
    <property type="project" value="TreeGrafter"/>
</dbReference>
<dbReference type="GO" id="GO:0005684">
    <property type="term" value="C:U2-type spliceosomal complex"/>
    <property type="evidence" value="ECO:0007669"/>
    <property type="project" value="EnsemblFungi"/>
</dbReference>
<protein>
    <recommendedName>
        <fullName evidence="5">Pre-mRNA-splicing factor CWC26</fullName>
    </recommendedName>
</protein>
<keyword evidence="4" id="KW-1185">Reference proteome</keyword>
<proteinExistence type="inferred from homology"/>
<evidence type="ECO:0000313" key="4">
    <source>
        <dbReference type="Proteomes" id="UP000242146"/>
    </source>
</evidence>
<dbReference type="OrthoDB" id="6022at2759"/>
<dbReference type="STRING" id="101127.A0A1X2GRN7"/>
<dbReference type="PANTHER" id="PTHR31809">
    <property type="entry name" value="BUD13 HOMOLOG"/>
    <property type="match status" value="1"/>
</dbReference>